<evidence type="ECO:0000313" key="3">
    <source>
        <dbReference type="Proteomes" id="UP001151760"/>
    </source>
</evidence>
<dbReference type="EMBL" id="BQNB010014584">
    <property type="protein sequence ID" value="GJT29947.1"/>
    <property type="molecule type" value="Genomic_DNA"/>
</dbReference>
<organism evidence="2 3">
    <name type="scientific">Tanacetum coccineum</name>
    <dbReference type="NCBI Taxonomy" id="301880"/>
    <lineage>
        <taxon>Eukaryota</taxon>
        <taxon>Viridiplantae</taxon>
        <taxon>Streptophyta</taxon>
        <taxon>Embryophyta</taxon>
        <taxon>Tracheophyta</taxon>
        <taxon>Spermatophyta</taxon>
        <taxon>Magnoliopsida</taxon>
        <taxon>eudicotyledons</taxon>
        <taxon>Gunneridae</taxon>
        <taxon>Pentapetalae</taxon>
        <taxon>asterids</taxon>
        <taxon>campanulids</taxon>
        <taxon>Asterales</taxon>
        <taxon>Asteraceae</taxon>
        <taxon>Asteroideae</taxon>
        <taxon>Anthemideae</taxon>
        <taxon>Anthemidinae</taxon>
        <taxon>Tanacetum</taxon>
    </lineage>
</organism>
<feature type="region of interest" description="Disordered" evidence="1">
    <location>
        <begin position="1"/>
        <end position="26"/>
    </location>
</feature>
<accession>A0ABQ5CU28</accession>
<feature type="compositionally biased region" description="Basic and acidic residues" evidence="1">
    <location>
        <begin position="7"/>
        <end position="26"/>
    </location>
</feature>
<comment type="caution">
    <text evidence="2">The sequence shown here is derived from an EMBL/GenBank/DDBJ whole genome shotgun (WGS) entry which is preliminary data.</text>
</comment>
<reference evidence="2" key="1">
    <citation type="journal article" date="2022" name="Int. J. Mol. Sci.">
        <title>Draft Genome of Tanacetum Coccineum: Genomic Comparison of Closely Related Tanacetum-Family Plants.</title>
        <authorList>
            <person name="Yamashiro T."/>
            <person name="Shiraishi A."/>
            <person name="Nakayama K."/>
            <person name="Satake H."/>
        </authorList>
    </citation>
    <scope>NUCLEOTIDE SEQUENCE</scope>
</reference>
<name>A0ABQ5CU28_9ASTR</name>
<keyword evidence="3" id="KW-1185">Reference proteome</keyword>
<protein>
    <submittedName>
        <fullName evidence="2">Uncharacterized protein</fullName>
    </submittedName>
</protein>
<evidence type="ECO:0000313" key="2">
    <source>
        <dbReference type="EMBL" id="GJT29947.1"/>
    </source>
</evidence>
<feature type="compositionally biased region" description="Polar residues" evidence="1">
    <location>
        <begin position="40"/>
        <end position="57"/>
    </location>
</feature>
<proteinExistence type="predicted"/>
<feature type="region of interest" description="Disordered" evidence="1">
    <location>
        <begin position="39"/>
        <end position="67"/>
    </location>
</feature>
<evidence type="ECO:0000256" key="1">
    <source>
        <dbReference type="SAM" id="MobiDB-lite"/>
    </source>
</evidence>
<sequence>MYDDVNVELKDAELIDEGKGDEEMTDAEKVNPELEEVNQEVASAQVQDEAQATTTADPAQVASSSRSVSSNYGSIFLNLDNISSVETKIISMLDVQVQHEVPSIQTSPLLTVPVTVIPRPSVIKPSLIVSTASATTNPPILPPFFYTLQQ</sequence>
<gene>
    <name evidence="2" type="ORF">Tco_0910222</name>
</gene>
<reference evidence="2" key="2">
    <citation type="submission" date="2022-01" db="EMBL/GenBank/DDBJ databases">
        <authorList>
            <person name="Yamashiro T."/>
            <person name="Shiraishi A."/>
            <person name="Satake H."/>
            <person name="Nakayama K."/>
        </authorList>
    </citation>
    <scope>NUCLEOTIDE SEQUENCE</scope>
</reference>
<dbReference type="Proteomes" id="UP001151760">
    <property type="component" value="Unassembled WGS sequence"/>
</dbReference>